<dbReference type="InterPro" id="IPR002316">
    <property type="entry name" value="Pro-tRNA-ligase_IIa"/>
</dbReference>
<dbReference type="EC" id="6.1.1.15" evidence="12"/>
<dbReference type="InterPro" id="IPR004500">
    <property type="entry name" value="Pro-tRNA-synth_IIa_bac-type"/>
</dbReference>
<comment type="catalytic activity">
    <reaction evidence="9 12">
        <text>tRNA(Pro) + L-proline + ATP = L-prolyl-tRNA(Pro) + AMP + diphosphate</text>
        <dbReference type="Rhea" id="RHEA:14305"/>
        <dbReference type="Rhea" id="RHEA-COMP:9700"/>
        <dbReference type="Rhea" id="RHEA-COMP:9702"/>
        <dbReference type="ChEBI" id="CHEBI:30616"/>
        <dbReference type="ChEBI" id="CHEBI:33019"/>
        <dbReference type="ChEBI" id="CHEBI:60039"/>
        <dbReference type="ChEBI" id="CHEBI:78442"/>
        <dbReference type="ChEBI" id="CHEBI:78532"/>
        <dbReference type="ChEBI" id="CHEBI:456215"/>
        <dbReference type="EC" id="6.1.1.15"/>
    </reaction>
</comment>
<comment type="subcellular location">
    <subcellularLocation>
        <location evidence="1 12">Cytoplasm</location>
    </subcellularLocation>
</comment>
<comment type="caution">
    <text evidence="14">The sequence shown here is derived from an EMBL/GenBank/DDBJ whole genome shotgun (WGS) entry which is preliminary data.</text>
</comment>
<dbReference type="Proteomes" id="UP000286095">
    <property type="component" value="Unassembled WGS sequence"/>
</dbReference>
<dbReference type="Pfam" id="PF00587">
    <property type="entry name" value="tRNA-synt_2b"/>
    <property type="match status" value="1"/>
</dbReference>
<gene>
    <name evidence="12" type="primary">proS</name>
    <name evidence="14" type="ORF">DZD40_05520</name>
</gene>
<keyword evidence="8 12" id="KW-0030">Aminoacyl-tRNA synthetase</keyword>
<dbReference type="EMBL" id="QURW01000013">
    <property type="protein sequence ID" value="RQD86937.1"/>
    <property type="molecule type" value="Genomic_DNA"/>
</dbReference>
<dbReference type="FunFam" id="3.30.930.10:FF:000066">
    <property type="entry name" value="Proline--tRNA ligase"/>
    <property type="match status" value="1"/>
</dbReference>
<comment type="similarity">
    <text evidence="11 12">Belongs to the class-II aminoacyl-tRNA synthetase family. ProS type 1 subfamily.</text>
</comment>
<evidence type="ECO:0000256" key="10">
    <source>
        <dbReference type="ARBA" id="ARBA00053664"/>
    </source>
</evidence>
<dbReference type="InterPro" id="IPR036754">
    <property type="entry name" value="YbaK/aa-tRNA-synt-asso_dom_sf"/>
</dbReference>
<dbReference type="HAMAP" id="MF_01569">
    <property type="entry name" value="Pro_tRNA_synth_type1"/>
    <property type="match status" value="1"/>
</dbReference>
<dbReference type="Gene3D" id="3.40.50.800">
    <property type="entry name" value="Anticodon-binding domain"/>
    <property type="match status" value="1"/>
</dbReference>
<dbReference type="NCBIfam" id="NF006625">
    <property type="entry name" value="PRK09194.1"/>
    <property type="match status" value="1"/>
</dbReference>
<evidence type="ECO:0000256" key="12">
    <source>
        <dbReference type="HAMAP-Rule" id="MF_01569"/>
    </source>
</evidence>
<evidence type="ECO:0000256" key="2">
    <source>
        <dbReference type="ARBA" id="ARBA00011738"/>
    </source>
</evidence>
<comment type="subunit">
    <text evidence="2 12">Homodimer.</text>
</comment>
<sequence>MKLSKLYAPSLKEAPKDATLPSHIYLTRAGFIEQIGSGLYNFLPLGKKVLDKIKNIVKEEMDKAGAQEVNLSFITPASLWQESGRYSVFGKELLRFKDRKDNEFVLGPTHEEAILSLVKNKITSYKHLPLHLYQIGLKFRDEARPRFGLLRCREFLMKDGYSFHANEEDLSREFDLMYETYTKIFQRMGLDFRAVEADSGAIGGSGSKEFMVLAKNGEDDIVICQNCDYAANVEAAKRAKKTCEDEAPEANYASKFYTPNVKTIDELAQFFKINTFYTIKAIVKKAIYEHESKLLVFFIRGCDDLQETKAQNACKALELVDASEEELKKAGLVPGFIGFIGLKDIDFYIDQELEYEKQMIIGANEKDYHLIGIDVINLNKERFKDLVEVKENDCCIKCKGKLKKTKGIEVGHIFKLGQKYSKAMNANFLDEKGKNQAFYMGCYGIGVSRLLAVAIEASHDEKGCIWNKALSPFALEIIVSNVKDEELLEFANTLYKDLSQAGIEVLLDDRNERFGVKMNDFELMGFPYALVLGKDFKNQEVELIQRQDLTKELIKIDQITEVIKKKIL</sequence>
<dbReference type="SUPFAM" id="SSF52954">
    <property type="entry name" value="Class II aaRS ABD-related"/>
    <property type="match status" value="1"/>
</dbReference>
<evidence type="ECO:0000256" key="5">
    <source>
        <dbReference type="ARBA" id="ARBA00022741"/>
    </source>
</evidence>
<evidence type="ECO:0000256" key="7">
    <source>
        <dbReference type="ARBA" id="ARBA00022917"/>
    </source>
</evidence>
<dbReference type="CDD" id="cd04334">
    <property type="entry name" value="ProRS-INS"/>
    <property type="match status" value="1"/>
</dbReference>
<dbReference type="InterPro" id="IPR006195">
    <property type="entry name" value="aa-tRNA-synth_II"/>
</dbReference>
<keyword evidence="6 12" id="KW-0067">ATP-binding</keyword>
<keyword evidence="3 12" id="KW-0963">Cytoplasm</keyword>
<evidence type="ECO:0000256" key="9">
    <source>
        <dbReference type="ARBA" id="ARBA00047671"/>
    </source>
</evidence>
<reference evidence="14 15" key="1">
    <citation type="submission" date="2018-08" db="EMBL/GenBank/DDBJ databases">
        <title>Survival mechanisms of Campylobacter hepaticus identified by genomic analysis and comparative transcriptomic analysis of in vivo and in vitro derived bacteria.</title>
        <authorList>
            <person name="Van T.T.H."/>
            <person name="Moore R.J."/>
        </authorList>
    </citation>
    <scope>NUCLEOTIDE SEQUENCE [LARGE SCALE GENOMIC DNA]</scope>
    <source>
        <strain evidence="14 15">54L</strain>
    </source>
</reference>
<evidence type="ECO:0000256" key="6">
    <source>
        <dbReference type="ARBA" id="ARBA00022840"/>
    </source>
</evidence>
<dbReference type="InterPro" id="IPR033730">
    <property type="entry name" value="ProRS_core_prok"/>
</dbReference>
<dbReference type="GO" id="GO:0002161">
    <property type="term" value="F:aminoacyl-tRNA deacylase activity"/>
    <property type="evidence" value="ECO:0007669"/>
    <property type="project" value="InterPro"/>
</dbReference>
<dbReference type="NCBIfam" id="TIGR00409">
    <property type="entry name" value="proS_fam_II"/>
    <property type="match status" value="1"/>
</dbReference>
<evidence type="ECO:0000256" key="3">
    <source>
        <dbReference type="ARBA" id="ARBA00022490"/>
    </source>
</evidence>
<dbReference type="InterPro" id="IPR002314">
    <property type="entry name" value="aa-tRNA-synt_IIb"/>
</dbReference>
<keyword evidence="7 12" id="KW-0648">Protein biosynthesis</keyword>
<evidence type="ECO:0000256" key="4">
    <source>
        <dbReference type="ARBA" id="ARBA00022598"/>
    </source>
</evidence>
<evidence type="ECO:0000313" key="14">
    <source>
        <dbReference type="EMBL" id="RQD86937.1"/>
    </source>
</evidence>
<dbReference type="CDD" id="cd00779">
    <property type="entry name" value="ProRS_core_prok"/>
    <property type="match status" value="1"/>
</dbReference>
<dbReference type="Pfam" id="PF04073">
    <property type="entry name" value="tRNA_edit"/>
    <property type="match status" value="1"/>
</dbReference>
<organism evidence="14 15">
    <name type="scientific">Campylobacter hepaticus</name>
    <dbReference type="NCBI Taxonomy" id="1813019"/>
    <lineage>
        <taxon>Bacteria</taxon>
        <taxon>Pseudomonadati</taxon>
        <taxon>Campylobacterota</taxon>
        <taxon>Epsilonproteobacteria</taxon>
        <taxon>Campylobacterales</taxon>
        <taxon>Campylobacteraceae</taxon>
        <taxon>Campylobacter</taxon>
    </lineage>
</organism>
<accession>A0A424YZP4</accession>
<dbReference type="STRING" id="1813019.A2J15_06065"/>
<evidence type="ECO:0000313" key="15">
    <source>
        <dbReference type="Proteomes" id="UP000286095"/>
    </source>
</evidence>
<dbReference type="AlphaFoldDB" id="A0A424YZP4"/>
<dbReference type="GO" id="GO:0004827">
    <property type="term" value="F:proline-tRNA ligase activity"/>
    <property type="evidence" value="ECO:0007669"/>
    <property type="project" value="UniProtKB-UniRule"/>
</dbReference>
<keyword evidence="4 12" id="KW-0436">Ligase</keyword>
<dbReference type="SUPFAM" id="SSF55681">
    <property type="entry name" value="Class II aaRS and biotin synthetases"/>
    <property type="match status" value="1"/>
</dbReference>
<dbReference type="GO" id="GO:0005829">
    <property type="term" value="C:cytosol"/>
    <property type="evidence" value="ECO:0007669"/>
    <property type="project" value="TreeGrafter"/>
</dbReference>
<dbReference type="RefSeq" id="WP_124134539.1">
    <property type="nucleotide sequence ID" value="NZ_QURW01000013.1"/>
</dbReference>
<dbReference type="SUPFAM" id="SSF55826">
    <property type="entry name" value="YbaK/ProRS associated domain"/>
    <property type="match status" value="1"/>
</dbReference>
<feature type="domain" description="Aminoacyl-transfer RNA synthetases class-II family profile" evidence="13">
    <location>
        <begin position="33"/>
        <end position="472"/>
    </location>
</feature>
<keyword evidence="5 12" id="KW-0547">Nucleotide-binding</keyword>
<dbReference type="PRINTS" id="PR01046">
    <property type="entry name" value="TRNASYNTHPRO"/>
</dbReference>
<dbReference type="PANTHER" id="PTHR42753:SF2">
    <property type="entry name" value="PROLINE--TRNA LIGASE"/>
    <property type="match status" value="1"/>
</dbReference>
<dbReference type="PROSITE" id="PS50862">
    <property type="entry name" value="AA_TRNA_LIGASE_II"/>
    <property type="match status" value="1"/>
</dbReference>
<protein>
    <recommendedName>
        <fullName evidence="12">Proline--tRNA ligase</fullName>
        <ecNumber evidence="12">6.1.1.15</ecNumber>
    </recommendedName>
    <alternativeName>
        <fullName evidence="12">Prolyl-tRNA synthetase</fullName>
        <shortName evidence="12">ProRS</shortName>
    </alternativeName>
</protein>
<dbReference type="InterPro" id="IPR044140">
    <property type="entry name" value="ProRS_anticodon_short"/>
</dbReference>
<dbReference type="Pfam" id="PF03129">
    <property type="entry name" value="HGTP_anticodon"/>
    <property type="match status" value="1"/>
</dbReference>
<dbReference type="InterPro" id="IPR050062">
    <property type="entry name" value="Pro-tRNA_synthetase"/>
</dbReference>
<name>A0A424YZP4_9BACT</name>
<dbReference type="PANTHER" id="PTHR42753">
    <property type="entry name" value="MITOCHONDRIAL RIBOSOME PROTEIN L39/PROLYL-TRNA LIGASE FAMILY MEMBER"/>
    <property type="match status" value="1"/>
</dbReference>
<proteinExistence type="inferred from homology"/>
<dbReference type="Gene3D" id="3.30.930.10">
    <property type="entry name" value="Bira Bifunctional Protein, Domain 2"/>
    <property type="match status" value="2"/>
</dbReference>
<comment type="domain">
    <text evidence="12">Consists of three domains: the N-terminal catalytic domain, the editing domain and the C-terminal anticodon-binding domain.</text>
</comment>
<dbReference type="FunFam" id="3.30.930.10:FF:000065">
    <property type="entry name" value="Proline--tRNA ligase"/>
    <property type="match status" value="1"/>
</dbReference>
<evidence type="ECO:0000256" key="8">
    <source>
        <dbReference type="ARBA" id="ARBA00023146"/>
    </source>
</evidence>
<dbReference type="InterPro" id="IPR007214">
    <property type="entry name" value="YbaK/aa-tRNA-synth-assoc-dom"/>
</dbReference>
<dbReference type="InterPro" id="IPR036621">
    <property type="entry name" value="Anticodon-bd_dom_sf"/>
</dbReference>
<comment type="function">
    <text evidence="10 12">Catalyzes the attachment of proline to tRNA(Pro) in a two-step reaction: proline is first activated by ATP to form Pro-AMP and then transferred to the acceptor end of tRNA(Pro). As ProRS can inadvertently accommodate and process non-cognate amino acids such as alanine and cysteine, to avoid such errors it has two additional distinct editing activities against alanine. One activity is designated as 'pretransfer' editing and involves the tRNA(Pro)-independent hydrolysis of activated Ala-AMP. The other activity is designated 'posttransfer' editing and involves deacylation of mischarged Ala-tRNA(Pro). The misacylated Cys-tRNA(Pro) is not edited by ProRS.</text>
</comment>
<dbReference type="InterPro" id="IPR004154">
    <property type="entry name" value="Anticodon-bd"/>
</dbReference>
<dbReference type="GO" id="GO:0006433">
    <property type="term" value="P:prolyl-tRNA aminoacylation"/>
    <property type="evidence" value="ECO:0007669"/>
    <property type="project" value="UniProtKB-UniRule"/>
</dbReference>
<evidence type="ECO:0000256" key="11">
    <source>
        <dbReference type="ARBA" id="ARBA00060755"/>
    </source>
</evidence>
<evidence type="ECO:0000256" key="1">
    <source>
        <dbReference type="ARBA" id="ARBA00004496"/>
    </source>
</evidence>
<dbReference type="InterPro" id="IPR023717">
    <property type="entry name" value="Pro-tRNA-Synthase_IIa_type1"/>
</dbReference>
<evidence type="ECO:0000259" key="13">
    <source>
        <dbReference type="PROSITE" id="PS50862"/>
    </source>
</evidence>
<dbReference type="CDD" id="cd00861">
    <property type="entry name" value="ProRS_anticodon_short"/>
    <property type="match status" value="1"/>
</dbReference>
<dbReference type="GO" id="GO:0005524">
    <property type="term" value="F:ATP binding"/>
    <property type="evidence" value="ECO:0007669"/>
    <property type="project" value="UniProtKB-UniRule"/>
</dbReference>
<dbReference type="InterPro" id="IPR045864">
    <property type="entry name" value="aa-tRNA-synth_II/BPL/LPL"/>
</dbReference>